<evidence type="ECO:0000256" key="3">
    <source>
        <dbReference type="ARBA" id="ARBA00022737"/>
    </source>
</evidence>
<gene>
    <name evidence="9" type="ORF">T265_13863</name>
</gene>
<evidence type="ECO:0000256" key="1">
    <source>
        <dbReference type="ARBA" id="ARBA00022473"/>
    </source>
</evidence>
<feature type="compositionally biased region" description="Low complexity" evidence="5">
    <location>
        <begin position="256"/>
        <end position="271"/>
    </location>
</feature>
<organism evidence="9 10">
    <name type="scientific">Opisthorchis viverrini</name>
    <name type="common">Southeast Asian liver fluke</name>
    <dbReference type="NCBI Taxonomy" id="6198"/>
    <lineage>
        <taxon>Eukaryota</taxon>
        <taxon>Metazoa</taxon>
        <taxon>Spiralia</taxon>
        <taxon>Lophotrochozoa</taxon>
        <taxon>Platyhelminthes</taxon>
        <taxon>Trematoda</taxon>
        <taxon>Digenea</taxon>
        <taxon>Opisthorchiida</taxon>
        <taxon>Opisthorchiata</taxon>
        <taxon>Opisthorchiidae</taxon>
        <taxon>Opisthorchis</taxon>
    </lineage>
</organism>
<feature type="signal peptide" evidence="7">
    <location>
        <begin position="1"/>
        <end position="17"/>
    </location>
</feature>
<keyword evidence="2" id="KW-0245">EGF-like domain</keyword>
<feature type="chain" id="PRO_5001705442" description="DSL domain-containing protein" evidence="7">
    <location>
        <begin position="18"/>
        <end position="716"/>
    </location>
</feature>
<dbReference type="GeneID" id="20328030"/>
<reference evidence="9 10" key="1">
    <citation type="submission" date="2013-11" db="EMBL/GenBank/DDBJ databases">
        <title>Opisthorchis viverrini - life in the bile duct.</title>
        <authorList>
            <person name="Young N.D."/>
            <person name="Nagarajan N."/>
            <person name="Lin S.J."/>
            <person name="Korhonen P.K."/>
            <person name="Jex A.R."/>
            <person name="Hall R.S."/>
            <person name="Safavi-Hemami H."/>
            <person name="Kaewkong W."/>
            <person name="Bertrand D."/>
            <person name="Gao S."/>
            <person name="Seet Q."/>
            <person name="Wongkham S."/>
            <person name="Teh B.T."/>
            <person name="Wongkham C."/>
            <person name="Intapan P.M."/>
            <person name="Maleewong W."/>
            <person name="Yang X."/>
            <person name="Hu M."/>
            <person name="Wang Z."/>
            <person name="Hofmann A."/>
            <person name="Sternberg P.W."/>
            <person name="Tan P."/>
            <person name="Wang J."/>
            <person name="Gasser R.B."/>
        </authorList>
    </citation>
    <scope>NUCLEOTIDE SEQUENCE [LARGE SCALE GENOMIC DNA]</scope>
</reference>
<feature type="region of interest" description="Disordered" evidence="5">
    <location>
        <begin position="253"/>
        <end position="277"/>
    </location>
</feature>
<evidence type="ECO:0000256" key="2">
    <source>
        <dbReference type="ARBA" id="ARBA00022536"/>
    </source>
</evidence>
<dbReference type="GO" id="GO:0016020">
    <property type="term" value="C:membrane"/>
    <property type="evidence" value="ECO:0007669"/>
    <property type="project" value="InterPro"/>
</dbReference>
<keyword evidence="7" id="KW-0732">Signal</keyword>
<dbReference type="PANTHER" id="PTHR33198">
    <property type="entry name" value="ANK_REP_REGION DOMAIN-CONTAINING PROTEIN-RELATED"/>
    <property type="match status" value="1"/>
</dbReference>
<keyword evidence="4" id="KW-1015">Disulfide bond</keyword>
<name>A0A074ZIF8_OPIVI</name>
<dbReference type="Proteomes" id="UP000054324">
    <property type="component" value="Unassembled WGS sequence"/>
</dbReference>
<keyword evidence="10" id="KW-1185">Reference proteome</keyword>
<dbReference type="SMART" id="SM00051">
    <property type="entry name" value="DSL"/>
    <property type="match status" value="1"/>
</dbReference>
<dbReference type="KEGG" id="ovi:T265_13863"/>
<accession>A0A074ZIF8</accession>
<dbReference type="CTD" id="20328030"/>
<keyword evidence="3" id="KW-0677">Repeat</keyword>
<evidence type="ECO:0000256" key="7">
    <source>
        <dbReference type="SAM" id="SignalP"/>
    </source>
</evidence>
<dbReference type="GO" id="GO:0007154">
    <property type="term" value="P:cell communication"/>
    <property type="evidence" value="ECO:0007669"/>
    <property type="project" value="InterPro"/>
</dbReference>
<feature type="domain" description="DSL" evidence="8">
    <location>
        <begin position="142"/>
        <end position="200"/>
    </location>
</feature>
<keyword evidence="6" id="KW-0472">Membrane</keyword>
<evidence type="ECO:0000259" key="8">
    <source>
        <dbReference type="SMART" id="SM00051"/>
    </source>
</evidence>
<feature type="transmembrane region" description="Helical" evidence="6">
    <location>
        <begin position="372"/>
        <end position="392"/>
    </location>
</feature>
<keyword evidence="1" id="KW-0217">Developmental protein</keyword>
<evidence type="ECO:0000313" key="10">
    <source>
        <dbReference type="Proteomes" id="UP000054324"/>
    </source>
</evidence>
<dbReference type="InterPro" id="IPR001774">
    <property type="entry name" value="DSL"/>
</dbReference>
<dbReference type="PANTHER" id="PTHR33198:SF19">
    <property type="entry name" value="CCHC-TYPE DOMAIN-CONTAINING PROTEIN"/>
    <property type="match status" value="1"/>
</dbReference>
<evidence type="ECO:0000256" key="4">
    <source>
        <dbReference type="ARBA" id="ARBA00023157"/>
    </source>
</evidence>
<feature type="non-terminal residue" evidence="9">
    <location>
        <position position="716"/>
    </location>
</feature>
<dbReference type="OrthoDB" id="6146635at2759"/>
<protein>
    <recommendedName>
        <fullName evidence="8">DSL domain-containing protein</fullName>
    </recommendedName>
</protein>
<keyword evidence="6" id="KW-1133">Transmembrane helix</keyword>
<sequence>MWKTVFQILLLVNYILCDPTGLAILGLSWTYDNPDSRYESGRTCQMKAESGCNVHFQLCLWDESRRLTKSCNLYHGTTSEYMQMVRVADKINLRISQPVPKEYGLRIKVVGRVQLDLFRPIGSFEAPRFTIRANGNRTKVMLKRTQHGSRNPNVEITASLQLTCAPHFYGSYCQNYCKPNTSHYICNSDGQRICRYDPHCQQLVNGCNSSQCTSWDVSTTKILPVTTTQSTHRFRPYISTTTKRPSTIARQQVIHSSQSSTTEHSSTTLTSKLYKNDPGMTTHQQLIYSDSASPSYQHSATPVSEIGTQAYQEDLYIDLVPTTKPFTEISSSELDFQNSVEATHEVMGGFGATAQAAVNSLHQNHSRSENRAGLYTSLAILLTLCALLMYFCMPLFYDAIDRTPAIFENIRYSFVHIRTSILRVHSVVKIPTTILIIKFGVAIRTFFSSSQCYLNWNRSDAYALVENLSFPPAPIDCTFDVLKNLILTYFVAAERAKFKSLIRPESQSIRDFVLQLQTQAAKCDYGQQLESQLSDRLIAGINLPDLQQKLLVQTDQRFISIRKICEQYQDVKEVTKCNETVLFNALKSKGLEGRPHGKFETNMRYHNKNNQLNSNIQNRQIRQPKKVLGKCASCGQDHSRYTCIHCQSKCFSCGKIGHIQNVYRSDEHETNTEPDDPTLGRSERLRFQPIRDHKHPHAHSMCGGCGEHLLYSIHSV</sequence>
<dbReference type="AlphaFoldDB" id="A0A074ZIF8"/>
<dbReference type="EMBL" id="KL596731">
    <property type="protein sequence ID" value="KER27098.1"/>
    <property type="molecule type" value="Genomic_DNA"/>
</dbReference>
<evidence type="ECO:0000256" key="5">
    <source>
        <dbReference type="SAM" id="MobiDB-lite"/>
    </source>
</evidence>
<proteinExistence type="predicted"/>
<evidence type="ECO:0000313" key="9">
    <source>
        <dbReference type="EMBL" id="KER27098.1"/>
    </source>
</evidence>
<evidence type="ECO:0000256" key="6">
    <source>
        <dbReference type="SAM" id="Phobius"/>
    </source>
</evidence>
<dbReference type="RefSeq" id="XP_009169170.1">
    <property type="nucleotide sequence ID" value="XM_009170906.1"/>
</dbReference>
<keyword evidence="6" id="KW-0812">Transmembrane</keyword>